<dbReference type="Pfam" id="PF12588">
    <property type="entry name" value="PSDC"/>
    <property type="match status" value="1"/>
</dbReference>
<organism evidence="4 5">
    <name type="scientific">Marasmiellus scandens</name>
    <dbReference type="NCBI Taxonomy" id="2682957"/>
    <lineage>
        <taxon>Eukaryota</taxon>
        <taxon>Fungi</taxon>
        <taxon>Dikarya</taxon>
        <taxon>Basidiomycota</taxon>
        <taxon>Agaricomycotina</taxon>
        <taxon>Agaricomycetes</taxon>
        <taxon>Agaricomycetidae</taxon>
        <taxon>Agaricales</taxon>
        <taxon>Marasmiineae</taxon>
        <taxon>Omphalotaceae</taxon>
        <taxon>Marasmiellus</taxon>
    </lineage>
</organism>
<evidence type="ECO:0000256" key="1">
    <source>
        <dbReference type="ARBA" id="ARBA00022793"/>
    </source>
</evidence>
<keyword evidence="2" id="KW-0456">Lyase</keyword>
<dbReference type="InterPro" id="IPR022237">
    <property type="entry name" value="PsiD-like"/>
</dbReference>
<feature type="domain" description="L-tryptophan decarboxylase PsiD-like" evidence="3">
    <location>
        <begin position="49"/>
        <end position="168"/>
    </location>
</feature>
<evidence type="ECO:0000259" key="3">
    <source>
        <dbReference type="Pfam" id="PF12588"/>
    </source>
</evidence>
<evidence type="ECO:0000256" key="2">
    <source>
        <dbReference type="ARBA" id="ARBA00023239"/>
    </source>
</evidence>
<sequence>MPTTLRPSPQSFRDAGWLPKSKAAYDLYMKNLSNKIQSGVYNTEANLLPPVREFKNFIESEPTVYGEFIRMFDNITESPKDYNELLNMLNEIFREAPAFGDLGPPMYMIMARIMNTEGGFSAFTKDNLNRHFKKMFETWSLFLTSKDSRTVLNDSENGWLSSKAKDAMMKEYPGHTFEEVFICDPQAEFYGYTSYDDFFNRPYRNAQDVRPTGDLNDNSIICNPCESTSYAYQENVKAMDELFIKDEAYSLHHLLAGNHVDQFVGGTILQGFLNTTGYHRWHAPVNGTIQQIVDVSGTYFAQAPYMIGKPTDDENEVPPYLQSLQYFSNTAARKLIFMQPDDDRIGLMCFIGVGMTEISTCRATVYEGQHVVRGDELGMFHFGGSSCVLVFTEGSQVRIDDEYKEPGIPLRINEPIGAVPK</sequence>
<dbReference type="InterPro" id="IPR003817">
    <property type="entry name" value="PS_Dcarbxylase"/>
</dbReference>
<keyword evidence="1" id="KW-0210">Decarboxylase</keyword>
<accession>A0ABR1IIH6</accession>
<proteinExistence type="predicted"/>
<gene>
    <name evidence="4" type="ORF">VKT23_020704</name>
</gene>
<protein>
    <recommendedName>
        <fullName evidence="3">L-tryptophan decarboxylase PsiD-like domain-containing protein</fullName>
    </recommendedName>
</protein>
<keyword evidence="5" id="KW-1185">Reference proteome</keyword>
<dbReference type="Pfam" id="PF02666">
    <property type="entry name" value="PS_Dcarbxylase"/>
    <property type="match status" value="1"/>
</dbReference>
<name>A0ABR1IIH6_9AGAR</name>
<dbReference type="EMBL" id="JBANRG010000150">
    <property type="protein sequence ID" value="KAK7433571.1"/>
    <property type="molecule type" value="Genomic_DNA"/>
</dbReference>
<evidence type="ECO:0000313" key="5">
    <source>
        <dbReference type="Proteomes" id="UP001498398"/>
    </source>
</evidence>
<reference evidence="4 5" key="1">
    <citation type="submission" date="2024-01" db="EMBL/GenBank/DDBJ databases">
        <title>A draft genome for the cacao thread blight pathogen Marasmiellus scandens.</title>
        <authorList>
            <person name="Baruah I.K."/>
            <person name="Leung J."/>
            <person name="Bukari Y."/>
            <person name="Amoako-Attah I."/>
            <person name="Meinhardt L.W."/>
            <person name="Bailey B.A."/>
            <person name="Cohen S.P."/>
        </authorList>
    </citation>
    <scope>NUCLEOTIDE SEQUENCE [LARGE SCALE GENOMIC DNA]</scope>
    <source>
        <strain evidence="4 5">GH-19</strain>
    </source>
</reference>
<dbReference type="Proteomes" id="UP001498398">
    <property type="component" value="Unassembled WGS sequence"/>
</dbReference>
<dbReference type="PANTHER" id="PTHR10067">
    <property type="entry name" value="PHOSPHATIDYLSERINE DECARBOXYLASE"/>
    <property type="match status" value="1"/>
</dbReference>
<dbReference type="PANTHER" id="PTHR10067:SF9">
    <property type="entry name" value="PHOSPHATIDYLSERINE DECARBOXYLASE FAMILY PROTEIN (AFU_ORTHOLOGUE AFUA_7G01730)"/>
    <property type="match status" value="1"/>
</dbReference>
<evidence type="ECO:0000313" key="4">
    <source>
        <dbReference type="EMBL" id="KAK7433571.1"/>
    </source>
</evidence>
<comment type="caution">
    <text evidence="4">The sequence shown here is derived from an EMBL/GenBank/DDBJ whole genome shotgun (WGS) entry which is preliminary data.</text>
</comment>